<proteinExistence type="inferred from homology"/>
<evidence type="ECO:0000259" key="3">
    <source>
        <dbReference type="PROSITE" id="PS50801"/>
    </source>
</evidence>
<protein>
    <recommendedName>
        <fullName evidence="2">Anti-sigma factor antagonist</fullName>
    </recommendedName>
</protein>
<dbReference type="RefSeq" id="WP_105806058.1">
    <property type="nucleotide sequence ID" value="NZ_MWZD01000020.1"/>
</dbReference>
<dbReference type="GO" id="GO:0043856">
    <property type="term" value="F:anti-sigma factor antagonist activity"/>
    <property type="evidence" value="ECO:0007669"/>
    <property type="project" value="InterPro"/>
</dbReference>
<dbReference type="EMBL" id="MWZD01000020">
    <property type="protein sequence ID" value="PRI10365.1"/>
    <property type="molecule type" value="Genomic_DNA"/>
</dbReference>
<dbReference type="SUPFAM" id="SSF52091">
    <property type="entry name" value="SpoIIaa-like"/>
    <property type="match status" value="1"/>
</dbReference>
<comment type="similarity">
    <text evidence="1 2">Belongs to the anti-sigma-factor antagonist family.</text>
</comment>
<evidence type="ECO:0000256" key="1">
    <source>
        <dbReference type="ARBA" id="ARBA00009013"/>
    </source>
</evidence>
<gene>
    <name evidence="4" type="ORF">B4915_11960</name>
</gene>
<organism evidence="4 5">
    <name type="scientific">Leucobacter massiliensis</name>
    <dbReference type="NCBI Taxonomy" id="1686285"/>
    <lineage>
        <taxon>Bacteria</taxon>
        <taxon>Bacillati</taxon>
        <taxon>Actinomycetota</taxon>
        <taxon>Actinomycetes</taxon>
        <taxon>Micrococcales</taxon>
        <taxon>Microbacteriaceae</taxon>
        <taxon>Leucobacter</taxon>
    </lineage>
</organism>
<dbReference type="CDD" id="cd07043">
    <property type="entry name" value="STAS_anti-anti-sigma_factors"/>
    <property type="match status" value="1"/>
</dbReference>
<dbReference type="PROSITE" id="PS50801">
    <property type="entry name" value="STAS"/>
    <property type="match status" value="1"/>
</dbReference>
<dbReference type="AlphaFoldDB" id="A0A2S9QL96"/>
<dbReference type="InterPro" id="IPR003658">
    <property type="entry name" value="Anti-sigma_ant"/>
</dbReference>
<dbReference type="NCBIfam" id="TIGR00377">
    <property type="entry name" value="ant_ant_sig"/>
    <property type="match status" value="1"/>
</dbReference>
<dbReference type="InterPro" id="IPR036513">
    <property type="entry name" value="STAS_dom_sf"/>
</dbReference>
<feature type="domain" description="STAS" evidence="3">
    <location>
        <begin position="1"/>
        <end position="110"/>
    </location>
</feature>
<keyword evidence="5" id="KW-1185">Reference proteome</keyword>
<evidence type="ECO:0000313" key="5">
    <source>
        <dbReference type="Proteomes" id="UP000238650"/>
    </source>
</evidence>
<dbReference type="Gene3D" id="3.30.750.24">
    <property type="entry name" value="STAS domain"/>
    <property type="match status" value="1"/>
</dbReference>
<evidence type="ECO:0000256" key="2">
    <source>
        <dbReference type="RuleBase" id="RU003749"/>
    </source>
</evidence>
<reference evidence="4 5" key="1">
    <citation type="journal article" date="2017" name="New Microbes New Infect">
        <title>Genome sequence of 'Leucobacter massiliensis' sp. nov. isolated from human pharynx after travel to the 2014 Hajj.</title>
        <authorList>
            <person name="Leangapichart T."/>
            <person name="Gautret P."/>
            <person name="Nguyen T.T."/>
            <person name="Armstrong N."/>
            <person name="Rolain J.M."/>
        </authorList>
    </citation>
    <scope>NUCLEOTIDE SEQUENCE [LARGE SCALE GENOMIC DNA]</scope>
    <source>
        <strain evidence="4 5">122RC15</strain>
    </source>
</reference>
<comment type="caution">
    <text evidence="4">The sequence shown here is derived from an EMBL/GenBank/DDBJ whole genome shotgun (WGS) entry which is preliminary data.</text>
</comment>
<evidence type="ECO:0000313" key="4">
    <source>
        <dbReference type="EMBL" id="PRI10365.1"/>
    </source>
</evidence>
<dbReference type="Proteomes" id="UP000238650">
    <property type="component" value="Unassembled WGS sequence"/>
</dbReference>
<dbReference type="PANTHER" id="PTHR33495">
    <property type="entry name" value="ANTI-SIGMA FACTOR ANTAGONIST TM_1081-RELATED-RELATED"/>
    <property type="match status" value="1"/>
</dbReference>
<dbReference type="Pfam" id="PF01740">
    <property type="entry name" value="STAS"/>
    <property type="match status" value="1"/>
</dbReference>
<accession>A0A2S9QL96</accession>
<dbReference type="PANTHER" id="PTHR33495:SF2">
    <property type="entry name" value="ANTI-SIGMA FACTOR ANTAGONIST TM_1081-RELATED"/>
    <property type="match status" value="1"/>
</dbReference>
<name>A0A2S9QL96_9MICO</name>
<sequence>MNLDSTDHGDFTVISIDGRLTASGAPLLRNAVSDLIDAGTTRIVVDLGQAEFVDSSGLGALIGSLKRARIAGGDLRIAAVPEAVHAVLRLTNLDQVLSLHPTPETAFDGR</sequence>
<dbReference type="InterPro" id="IPR002645">
    <property type="entry name" value="STAS_dom"/>
</dbReference>
<dbReference type="OrthoDB" id="9793697at2"/>